<evidence type="ECO:0000256" key="5">
    <source>
        <dbReference type="HAMAP-Rule" id="MF_00378"/>
    </source>
</evidence>
<accession>A0A918KRH3</accession>
<organism evidence="10 11">
    <name type="scientific">Litorimonas cladophorae</name>
    <dbReference type="NCBI Taxonomy" id="1220491"/>
    <lineage>
        <taxon>Bacteria</taxon>
        <taxon>Pseudomonadati</taxon>
        <taxon>Pseudomonadota</taxon>
        <taxon>Alphaproteobacteria</taxon>
        <taxon>Maricaulales</taxon>
        <taxon>Robiginitomaculaceae</taxon>
    </lineage>
</organism>
<evidence type="ECO:0000259" key="9">
    <source>
        <dbReference type="Pfam" id="PF13742"/>
    </source>
</evidence>
<keyword evidence="3 5" id="KW-0378">Hydrolase</keyword>
<dbReference type="EMBL" id="BMYV01000002">
    <property type="protein sequence ID" value="GGX71827.1"/>
    <property type="molecule type" value="Genomic_DNA"/>
</dbReference>
<dbReference type="NCBIfam" id="TIGR00237">
    <property type="entry name" value="xseA"/>
    <property type="match status" value="1"/>
</dbReference>
<comment type="function">
    <text evidence="5">Bidirectionally degrades single-stranded DNA into large acid-insoluble oligonucleotides, which are then degraded further into small acid-soluble oligonucleotides.</text>
</comment>
<dbReference type="PANTHER" id="PTHR30008:SF0">
    <property type="entry name" value="EXODEOXYRIBONUCLEASE 7 LARGE SUBUNIT"/>
    <property type="match status" value="1"/>
</dbReference>
<evidence type="ECO:0000313" key="10">
    <source>
        <dbReference type="EMBL" id="GGX71827.1"/>
    </source>
</evidence>
<dbReference type="Pfam" id="PF13742">
    <property type="entry name" value="tRNA_anti_2"/>
    <property type="match status" value="1"/>
</dbReference>
<comment type="similarity">
    <text evidence="5 6">Belongs to the XseA family.</text>
</comment>
<dbReference type="GO" id="GO:0008855">
    <property type="term" value="F:exodeoxyribonuclease VII activity"/>
    <property type="evidence" value="ECO:0007669"/>
    <property type="project" value="UniProtKB-UniRule"/>
</dbReference>
<evidence type="ECO:0000259" key="8">
    <source>
        <dbReference type="Pfam" id="PF02601"/>
    </source>
</evidence>
<sequence length="468" mass="51462">MTTNTPEFTVSELANSLKRTVEETYGHVRVRGELGRTTIAKSGHCYLDIKDDRAVINSIIWKGVMSRLSMRPEEGMEVIVEGKLSTYPGRSNYQLIIEKMELAGAGALMALFEKRKKMLAAEGLFDEARKVDLPFLPKVIGVVTSPTGSVIRDILHRITDRFPSHVLVWPVLVQGDKAAEQIAAAINGFNHGDGFPRPDVLIVARGGGSMEDLWCFNEEIVARAAADSKIPLISAVGHETDWTLIDFVADYRAPTPTGAAEVAVPVRADYLETVKDYSLRLLRALRRTTSERATTLRAARLPRIDAVLAPARQRLDSSLATLPPISRLLEPKQNRLTRQGQALLSAMRFTKQRQKTKLDAQSDTLNRYGLMAETALKRQLETQSRRLDRAGKLLDAYSYQGVLDRGYALVRDADGIVVRTKSATSSGQGVSLTFADGEVGAVIAGKAVPKPKRKSATPTPDKKQADLF</sequence>
<feature type="region of interest" description="Disordered" evidence="7">
    <location>
        <begin position="445"/>
        <end position="468"/>
    </location>
</feature>
<dbReference type="GO" id="GO:0003676">
    <property type="term" value="F:nucleic acid binding"/>
    <property type="evidence" value="ECO:0007669"/>
    <property type="project" value="InterPro"/>
</dbReference>
<comment type="caution">
    <text evidence="10">The sequence shown here is derived from an EMBL/GenBank/DDBJ whole genome shotgun (WGS) entry which is preliminary data.</text>
</comment>
<dbReference type="Proteomes" id="UP000600865">
    <property type="component" value="Unassembled WGS sequence"/>
</dbReference>
<evidence type="ECO:0000313" key="11">
    <source>
        <dbReference type="Proteomes" id="UP000600865"/>
    </source>
</evidence>
<dbReference type="GO" id="GO:0005737">
    <property type="term" value="C:cytoplasm"/>
    <property type="evidence" value="ECO:0007669"/>
    <property type="project" value="UniProtKB-SubCell"/>
</dbReference>
<evidence type="ECO:0000256" key="6">
    <source>
        <dbReference type="RuleBase" id="RU004355"/>
    </source>
</evidence>
<evidence type="ECO:0000256" key="2">
    <source>
        <dbReference type="ARBA" id="ARBA00022722"/>
    </source>
</evidence>
<dbReference type="PANTHER" id="PTHR30008">
    <property type="entry name" value="EXODEOXYRIBONUCLEASE 7 LARGE SUBUNIT"/>
    <property type="match status" value="1"/>
</dbReference>
<comment type="subcellular location">
    <subcellularLocation>
        <location evidence="5 6">Cytoplasm</location>
    </subcellularLocation>
</comment>
<comment type="subunit">
    <text evidence="5">Heterooligomer composed of large and small subunits.</text>
</comment>
<comment type="catalytic activity">
    <reaction evidence="5 6">
        <text>Exonucleolytic cleavage in either 5'- to 3'- or 3'- to 5'-direction to yield nucleoside 5'-phosphates.</text>
        <dbReference type="EC" id="3.1.11.6"/>
    </reaction>
</comment>
<proteinExistence type="inferred from homology"/>
<feature type="domain" description="Exonuclease VII large subunit C-terminal" evidence="8">
    <location>
        <begin position="124"/>
        <end position="440"/>
    </location>
</feature>
<dbReference type="InterPro" id="IPR003753">
    <property type="entry name" value="Exonuc_VII_L"/>
</dbReference>
<dbReference type="Pfam" id="PF02601">
    <property type="entry name" value="Exonuc_VII_L"/>
    <property type="match status" value="1"/>
</dbReference>
<evidence type="ECO:0000256" key="7">
    <source>
        <dbReference type="SAM" id="MobiDB-lite"/>
    </source>
</evidence>
<protein>
    <recommendedName>
        <fullName evidence="5">Exodeoxyribonuclease 7 large subunit</fullName>
        <ecNumber evidence="5">3.1.11.6</ecNumber>
    </recommendedName>
    <alternativeName>
        <fullName evidence="5">Exodeoxyribonuclease VII large subunit</fullName>
        <shortName evidence="5">Exonuclease VII large subunit</shortName>
    </alternativeName>
</protein>
<feature type="domain" description="OB-fold nucleic acid binding" evidence="9">
    <location>
        <begin position="8"/>
        <end position="101"/>
    </location>
</feature>
<gene>
    <name evidence="5 10" type="primary">xseA</name>
    <name evidence="10" type="ORF">GCM10011309_22560</name>
</gene>
<name>A0A918KRH3_9PROT</name>
<dbReference type="HAMAP" id="MF_00378">
    <property type="entry name" value="Exonuc_7_L"/>
    <property type="match status" value="1"/>
</dbReference>
<keyword evidence="11" id="KW-1185">Reference proteome</keyword>
<dbReference type="InterPro" id="IPR020579">
    <property type="entry name" value="Exonuc_VII_lsu_C"/>
</dbReference>
<evidence type="ECO:0000256" key="1">
    <source>
        <dbReference type="ARBA" id="ARBA00022490"/>
    </source>
</evidence>
<dbReference type="EC" id="3.1.11.6" evidence="5"/>
<keyword evidence="4 5" id="KW-0269">Exonuclease</keyword>
<dbReference type="GO" id="GO:0009318">
    <property type="term" value="C:exodeoxyribonuclease VII complex"/>
    <property type="evidence" value="ECO:0007669"/>
    <property type="project" value="UniProtKB-UniRule"/>
</dbReference>
<dbReference type="AlphaFoldDB" id="A0A918KRH3"/>
<dbReference type="RefSeq" id="WP_189585850.1">
    <property type="nucleotide sequence ID" value="NZ_BMYV01000002.1"/>
</dbReference>
<dbReference type="InterPro" id="IPR025824">
    <property type="entry name" value="OB-fold_nuc-bd_dom"/>
</dbReference>
<dbReference type="GO" id="GO:0006308">
    <property type="term" value="P:DNA catabolic process"/>
    <property type="evidence" value="ECO:0007669"/>
    <property type="project" value="UniProtKB-UniRule"/>
</dbReference>
<evidence type="ECO:0000256" key="3">
    <source>
        <dbReference type="ARBA" id="ARBA00022801"/>
    </source>
</evidence>
<dbReference type="CDD" id="cd04489">
    <property type="entry name" value="ExoVII_LU_OBF"/>
    <property type="match status" value="1"/>
</dbReference>
<keyword evidence="2 5" id="KW-0540">Nuclease</keyword>
<evidence type="ECO:0000256" key="4">
    <source>
        <dbReference type="ARBA" id="ARBA00022839"/>
    </source>
</evidence>
<keyword evidence="1 5" id="KW-0963">Cytoplasm</keyword>
<reference evidence="10 11" key="1">
    <citation type="journal article" date="2014" name="Int. J. Syst. Evol. Microbiol.">
        <title>Complete genome sequence of Corynebacterium casei LMG S-19264T (=DSM 44701T), isolated from a smear-ripened cheese.</title>
        <authorList>
            <consortium name="US DOE Joint Genome Institute (JGI-PGF)"/>
            <person name="Walter F."/>
            <person name="Albersmeier A."/>
            <person name="Kalinowski J."/>
            <person name="Ruckert C."/>
        </authorList>
    </citation>
    <scope>NUCLEOTIDE SEQUENCE [LARGE SCALE GENOMIC DNA]</scope>
    <source>
        <strain evidence="10 11">KCTC 23968</strain>
    </source>
</reference>